<reference evidence="5" key="1">
    <citation type="submission" date="2023-02" db="EMBL/GenBank/DDBJ databases">
        <title>Genome sequence of Microbacterium liquefaciens B1075.</title>
        <authorList>
            <person name="Cao J."/>
            <person name="Li X."/>
        </authorList>
    </citation>
    <scope>NUCLEOTIDE SEQUENCE</scope>
    <source>
        <strain evidence="5">B1075</strain>
    </source>
</reference>
<dbReference type="InterPro" id="IPR007349">
    <property type="entry name" value="DUF418"/>
</dbReference>
<evidence type="ECO:0000313" key="6">
    <source>
        <dbReference type="Proteomes" id="UP001214756"/>
    </source>
</evidence>
<feature type="domain" description="Heparan-alpha-glucosaminide N-acetyltransferase catalytic" evidence="4">
    <location>
        <begin position="35"/>
        <end position="224"/>
    </location>
</feature>
<dbReference type="PANTHER" id="PTHR30590:SF3">
    <property type="entry name" value="HYPOTHETICAL MEMBRANE SPANNING PROTEIN"/>
    <property type="match status" value="1"/>
</dbReference>
<dbReference type="RefSeq" id="WP_275093171.1">
    <property type="nucleotide sequence ID" value="NZ_CP118606.1"/>
</dbReference>
<sequence>MPHTDRPRSPGSQGARTPLRERFAVNWARLHAEDRIPGIDLARGLAVVGMFAAHLLWITPLVWSDPGTWTGIVQGRSSILFATLAGVSLGVMAGGARRPTPAELPALRARLVYRSLLLWLLGVVLLGLGVPVYIILPAYAILFLLALPFLPLRPRQVLIVAGGIGLLAPFLQAWVDALPWWETGSGRMAAWLLGWHYPFPVWIAFVLAGLGLARTDIRRLRTQLVMLGAGIALAVLGYGLDAVSGTRDVPDDGAFWDVLWTAEPHSSGLLEVIGSGGFAIAAISVCLLACRTPLIWITLPLRATGSMPLTAYVTQLLLWAVLASIGLGTTGDLGAFRDTAPFWPLTIATITGCTVWALLIGRGPLERAMTHLPARRSASSGRSIPRDDAHRP</sequence>
<keyword evidence="2" id="KW-0812">Transmembrane</keyword>
<dbReference type="EMBL" id="CP118606">
    <property type="protein sequence ID" value="WEF20854.1"/>
    <property type="molecule type" value="Genomic_DNA"/>
</dbReference>
<organism evidence="5 6">
    <name type="scientific">Microbacterium maritypicum</name>
    <name type="common">Microbacterium liquefaciens</name>
    <dbReference type="NCBI Taxonomy" id="33918"/>
    <lineage>
        <taxon>Bacteria</taxon>
        <taxon>Bacillati</taxon>
        <taxon>Actinomycetota</taxon>
        <taxon>Actinomycetes</taxon>
        <taxon>Micrococcales</taxon>
        <taxon>Microbacteriaceae</taxon>
        <taxon>Microbacterium</taxon>
    </lineage>
</organism>
<feature type="transmembrane region" description="Helical" evidence="2">
    <location>
        <begin position="41"/>
        <end position="63"/>
    </location>
</feature>
<feature type="transmembrane region" description="Helical" evidence="2">
    <location>
        <begin position="342"/>
        <end position="361"/>
    </location>
</feature>
<accession>A0AAJ5VAV5</accession>
<dbReference type="Proteomes" id="UP001214756">
    <property type="component" value="Chromosome"/>
</dbReference>
<feature type="transmembrane region" description="Helical" evidence="2">
    <location>
        <begin position="195"/>
        <end position="212"/>
    </location>
</feature>
<dbReference type="PANTHER" id="PTHR30590">
    <property type="entry name" value="INNER MEMBRANE PROTEIN"/>
    <property type="match status" value="1"/>
</dbReference>
<evidence type="ECO:0000256" key="1">
    <source>
        <dbReference type="SAM" id="MobiDB-lite"/>
    </source>
</evidence>
<feature type="region of interest" description="Disordered" evidence="1">
    <location>
        <begin position="372"/>
        <end position="392"/>
    </location>
</feature>
<dbReference type="InterPro" id="IPR052529">
    <property type="entry name" value="Bact_Transport_Assoc"/>
</dbReference>
<dbReference type="Pfam" id="PF07786">
    <property type="entry name" value="HGSNAT_cat"/>
    <property type="match status" value="1"/>
</dbReference>
<proteinExistence type="predicted"/>
<dbReference type="AlphaFoldDB" id="A0AAJ5VAV5"/>
<evidence type="ECO:0000313" key="5">
    <source>
        <dbReference type="EMBL" id="WEF20854.1"/>
    </source>
</evidence>
<feature type="transmembrane region" description="Helical" evidence="2">
    <location>
        <begin position="224"/>
        <end position="240"/>
    </location>
</feature>
<gene>
    <name evidence="5" type="ORF">PWF71_16425</name>
</gene>
<keyword evidence="2" id="KW-0472">Membrane</keyword>
<evidence type="ECO:0000259" key="4">
    <source>
        <dbReference type="Pfam" id="PF07786"/>
    </source>
</evidence>
<feature type="transmembrane region" description="Helical" evidence="2">
    <location>
        <begin position="272"/>
        <end position="297"/>
    </location>
</feature>
<evidence type="ECO:0000256" key="2">
    <source>
        <dbReference type="SAM" id="Phobius"/>
    </source>
</evidence>
<protein>
    <submittedName>
        <fullName evidence="5">DUF418 domain-containing protein</fullName>
    </submittedName>
</protein>
<feature type="transmembrane region" description="Helical" evidence="2">
    <location>
        <begin position="116"/>
        <end position="145"/>
    </location>
</feature>
<evidence type="ECO:0000259" key="3">
    <source>
        <dbReference type="Pfam" id="PF04235"/>
    </source>
</evidence>
<feature type="transmembrane region" description="Helical" evidence="2">
    <location>
        <begin position="157"/>
        <end position="175"/>
    </location>
</feature>
<keyword evidence="2" id="KW-1133">Transmembrane helix</keyword>
<dbReference type="Pfam" id="PF04235">
    <property type="entry name" value="DUF418"/>
    <property type="match status" value="1"/>
</dbReference>
<dbReference type="InterPro" id="IPR012429">
    <property type="entry name" value="HGSNAT_cat"/>
</dbReference>
<name>A0AAJ5VAV5_MICMQ</name>
<feature type="transmembrane region" description="Helical" evidence="2">
    <location>
        <begin position="75"/>
        <end position="96"/>
    </location>
</feature>
<feature type="transmembrane region" description="Helical" evidence="2">
    <location>
        <begin position="309"/>
        <end position="330"/>
    </location>
</feature>
<feature type="domain" description="DUF418" evidence="3">
    <location>
        <begin position="269"/>
        <end position="369"/>
    </location>
</feature>